<dbReference type="AlphaFoldDB" id="A0A2A6CYD6"/>
<organism evidence="1 2">
    <name type="scientific">Pristionchus pacificus</name>
    <name type="common">Parasitic nematode worm</name>
    <dbReference type="NCBI Taxonomy" id="54126"/>
    <lineage>
        <taxon>Eukaryota</taxon>
        <taxon>Metazoa</taxon>
        <taxon>Ecdysozoa</taxon>
        <taxon>Nematoda</taxon>
        <taxon>Chromadorea</taxon>
        <taxon>Rhabditida</taxon>
        <taxon>Rhabditina</taxon>
        <taxon>Diplogasteromorpha</taxon>
        <taxon>Diplogasteroidea</taxon>
        <taxon>Neodiplogasteridae</taxon>
        <taxon>Pristionchus</taxon>
    </lineage>
</organism>
<sequence length="142" mass="15252">MKVLVDQRGQQDASKMRKTHPNLRTISDGSKLVRMDLLATTTRAHRATIGLHEHAGKFGILDLKHQQTTTTIITDVDQPLTVEAYAAIVIGVLILLLVVAGLICFCRRGKGGRPAAAAAAPASGPASPELRPMINKADLLRQ</sequence>
<evidence type="ECO:0000313" key="1">
    <source>
        <dbReference type="EnsemblMetazoa" id="PPA36225.1"/>
    </source>
</evidence>
<keyword evidence="2" id="KW-1185">Reference proteome</keyword>
<evidence type="ECO:0000313" key="2">
    <source>
        <dbReference type="Proteomes" id="UP000005239"/>
    </source>
</evidence>
<gene>
    <name evidence="1" type="primary">WBGene00274594</name>
</gene>
<reference evidence="1" key="2">
    <citation type="submission" date="2022-06" db="UniProtKB">
        <authorList>
            <consortium name="EnsemblMetazoa"/>
        </authorList>
    </citation>
    <scope>IDENTIFICATION</scope>
    <source>
        <strain evidence="1">PS312</strain>
    </source>
</reference>
<proteinExistence type="predicted"/>
<dbReference type="Proteomes" id="UP000005239">
    <property type="component" value="Unassembled WGS sequence"/>
</dbReference>
<name>A0A2A6CYD6_PRIPA</name>
<accession>A0A2A6CYD6</accession>
<reference evidence="2" key="1">
    <citation type="journal article" date="2008" name="Nat. Genet.">
        <title>The Pristionchus pacificus genome provides a unique perspective on nematode lifestyle and parasitism.</title>
        <authorList>
            <person name="Dieterich C."/>
            <person name="Clifton S.W."/>
            <person name="Schuster L.N."/>
            <person name="Chinwalla A."/>
            <person name="Delehaunty K."/>
            <person name="Dinkelacker I."/>
            <person name="Fulton L."/>
            <person name="Fulton R."/>
            <person name="Godfrey J."/>
            <person name="Minx P."/>
            <person name="Mitreva M."/>
            <person name="Roeseler W."/>
            <person name="Tian H."/>
            <person name="Witte H."/>
            <person name="Yang S.P."/>
            <person name="Wilson R.K."/>
            <person name="Sommer R.J."/>
        </authorList>
    </citation>
    <scope>NUCLEOTIDE SEQUENCE [LARGE SCALE GENOMIC DNA]</scope>
    <source>
        <strain evidence="2">PS312</strain>
    </source>
</reference>
<accession>A0A8R1YRL7</accession>
<dbReference type="EnsemblMetazoa" id="PPA36225.1">
    <property type="protein sequence ID" value="PPA36225.1"/>
    <property type="gene ID" value="WBGene00274594"/>
</dbReference>
<protein>
    <submittedName>
        <fullName evidence="1">Uncharacterized protein</fullName>
    </submittedName>
</protein>